<evidence type="ECO:0000313" key="1">
    <source>
        <dbReference type="EMBL" id="OZV58691.1"/>
    </source>
</evidence>
<organism evidence="1 2">
    <name type="scientific">Brucella melitensis</name>
    <dbReference type="NCBI Taxonomy" id="29459"/>
    <lineage>
        <taxon>Bacteria</taxon>
        <taxon>Pseudomonadati</taxon>
        <taxon>Pseudomonadota</taxon>
        <taxon>Alphaproteobacteria</taxon>
        <taxon>Hyphomicrobiales</taxon>
        <taxon>Brucellaceae</taxon>
        <taxon>Brucella/Ochrobactrum group</taxon>
        <taxon>Brucella</taxon>
    </lineage>
</organism>
<comment type="caution">
    <text evidence="1">The sequence shown here is derived from an EMBL/GenBank/DDBJ whole genome shotgun (WGS) entry which is preliminary data.</text>
</comment>
<dbReference type="Proteomes" id="UP000216335">
    <property type="component" value="Unassembled WGS sequence"/>
</dbReference>
<accession>A0AB36PS75</accession>
<name>A0AB36PS75_BRUML</name>
<protein>
    <submittedName>
        <fullName evidence="1">Uncharacterized protein</fullName>
    </submittedName>
</protein>
<reference evidence="1 2" key="1">
    <citation type="submission" date="2017-05" db="EMBL/GenBank/DDBJ databases">
        <title>The genome sequence of the facultative intracellular pathogen Brucella melitensis KIV-L.</title>
        <authorList>
            <person name="Pisarenko S."/>
            <person name="Kovalev D."/>
            <person name="Khachaturova A."/>
            <person name="Kulichenko A."/>
        </authorList>
    </citation>
    <scope>NUCLEOTIDE SEQUENCE [LARGE SCALE GENOMIC DNA]</scope>
    <source>
        <strain evidence="1 2">KIV-L</strain>
    </source>
</reference>
<evidence type="ECO:0000313" key="2">
    <source>
        <dbReference type="Proteomes" id="UP000216335"/>
    </source>
</evidence>
<sequence length="61" mass="6833">MDQALMHIKLVPDYTSKDLPPIPFCDPPLVNCLALGFKNGQRDIKLWARAWPGISSGAIRR</sequence>
<dbReference type="EMBL" id="NGJQ01000014">
    <property type="protein sequence ID" value="OZV58691.1"/>
    <property type="molecule type" value="Genomic_DNA"/>
</dbReference>
<proteinExistence type="predicted"/>
<dbReference type="AlphaFoldDB" id="A0AB36PS75"/>
<gene>
    <name evidence="1" type="ORF">BI318_13120</name>
</gene>